<dbReference type="Proteomes" id="UP000805649">
    <property type="component" value="Unassembled WGS sequence"/>
</dbReference>
<dbReference type="EMBL" id="VUJX02000010">
    <property type="protein sequence ID" value="KAL0931302.1"/>
    <property type="molecule type" value="Genomic_DNA"/>
</dbReference>
<keyword evidence="2" id="KW-1185">Reference proteome</keyword>
<evidence type="ECO:0000313" key="2">
    <source>
        <dbReference type="Proteomes" id="UP000805649"/>
    </source>
</evidence>
<organism evidence="1 2">
    <name type="scientific">Colletotrichum truncatum</name>
    <name type="common">Anthracnose fungus</name>
    <name type="synonym">Colletotrichum capsici</name>
    <dbReference type="NCBI Taxonomy" id="5467"/>
    <lineage>
        <taxon>Eukaryota</taxon>
        <taxon>Fungi</taxon>
        <taxon>Dikarya</taxon>
        <taxon>Ascomycota</taxon>
        <taxon>Pezizomycotina</taxon>
        <taxon>Sordariomycetes</taxon>
        <taxon>Hypocreomycetidae</taxon>
        <taxon>Glomerellales</taxon>
        <taxon>Glomerellaceae</taxon>
        <taxon>Colletotrichum</taxon>
        <taxon>Colletotrichum truncatum species complex</taxon>
    </lineage>
</organism>
<sequence>MMAYLDWDRAEYKRVDELIIAEDGQNPFKNSERGMSEVWKRVEQDKAE</sequence>
<protein>
    <submittedName>
        <fullName evidence="1">Mule transposase domain protein</fullName>
    </submittedName>
</protein>
<gene>
    <name evidence="1" type="ORF">CTRU02_214037</name>
</gene>
<evidence type="ECO:0000313" key="1">
    <source>
        <dbReference type="EMBL" id="KAL0931302.1"/>
    </source>
</evidence>
<accession>A0ACC3YHI1</accession>
<name>A0ACC3YHI1_COLTU</name>
<proteinExistence type="predicted"/>
<comment type="caution">
    <text evidence="1">The sequence shown here is derived from an EMBL/GenBank/DDBJ whole genome shotgun (WGS) entry which is preliminary data.</text>
</comment>
<reference evidence="1 2" key="1">
    <citation type="journal article" date="2020" name="Phytopathology">
        <title>Genome Sequence Resources of Colletotrichum truncatum, C. plurivorum, C. musicola, and C. sojae: Four Species Pathogenic to Soybean (Glycine max).</title>
        <authorList>
            <person name="Rogerio F."/>
            <person name="Boufleur T.R."/>
            <person name="Ciampi-Guillardi M."/>
            <person name="Sukno S.A."/>
            <person name="Thon M.R."/>
            <person name="Massola Junior N.S."/>
            <person name="Baroncelli R."/>
        </authorList>
    </citation>
    <scope>NUCLEOTIDE SEQUENCE [LARGE SCALE GENOMIC DNA]</scope>
    <source>
        <strain evidence="1 2">CMES1059</strain>
    </source>
</reference>